<proteinExistence type="predicted"/>
<gene>
    <name evidence="2" type="ORF">COCCADRAFT_26871</name>
</gene>
<feature type="region of interest" description="Disordered" evidence="1">
    <location>
        <begin position="81"/>
        <end position="117"/>
    </location>
</feature>
<dbReference type="Proteomes" id="UP000053841">
    <property type="component" value="Unassembled WGS sequence"/>
</dbReference>
<organism evidence="2 3">
    <name type="scientific">Cochliobolus carbonum (strain 26-R-13)</name>
    <name type="common">Maize leaf spot fungus</name>
    <name type="synonym">Bipolaris zeicola</name>
    <dbReference type="NCBI Taxonomy" id="930089"/>
    <lineage>
        <taxon>Eukaryota</taxon>
        <taxon>Fungi</taxon>
        <taxon>Dikarya</taxon>
        <taxon>Ascomycota</taxon>
        <taxon>Pezizomycotina</taxon>
        <taxon>Dothideomycetes</taxon>
        <taxon>Pleosporomycetidae</taxon>
        <taxon>Pleosporales</taxon>
        <taxon>Pleosporineae</taxon>
        <taxon>Pleosporaceae</taxon>
        <taxon>Bipolaris</taxon>
    </lineage>
</organism>
<evidence type="ECO:0000313" key="3">
    <source>
        <dbReference type="Proteomes" id="UP000053841"/>
    </source>
</evidence>
<protein>
    <submittedName>
        <fullName evidence="2">Uncharacterized protein</fullName>
    </submittedName>
</protein>
<sequence length="117" mass="12437">MTATLGPPFRGPALIIKHVFEPIATGPILGLLLYTPECHGWSWNSEIAVVIGGCSGIGKAVAVLDTQDALQHENPLALATSSAVHARHGGEEQRPHRDGGERRLVPNELGQCRLSSD</sequence>
<accession>W6XZ10</accession>
<dbReference type="RefSeq" id="XP_007713017.1">
    <property type="nucleotide sequence ID" value="XM_007714827.1"/>
</dbReference>
<evidence type="ECO:0000256" key="1">
    <source>
        <dbReference type="SAM" id="MobiDB-lite"/>
    </source>
</evidence>
<dbReference type="AlphaFoldDB" id="W6XZ10"/>
<reference evidence="2 3" key="1">
    <citation type="journal article" date="2013" name="PLoS Genet.">
        <title>Comparative genome structure, secondary metabolite, and effector coding capacity across Cochliobolus pathogens.</title>
        <authorList>
            <person name="Condon B.J."/>
            <person name="Leng Y."/>
            <person name="Wu D."/>
            <person name="Bushley K.E."/>
            <person name="Ohm R.A."/>
            <person name="Otillar R."/>
            <person name="Martin J."/>
            <person name="Schackwitz W."/>
            <person name="Grimwood J."/>
            <person name="MohdZainudin N."/>
            <person name="Xue C."/>
            <person name="Wang R."/>
            <person name="Manning V.A."/>
            <person name="Dhillon B."/>
            <person name="Tu Z.J."/>
            <person name="Steffenson B.J."/>
            <person name="Salamov A."/>
            <person name="Sun H."/>
            <person name="Lowry S."/>
            <person name="LaButti K."/>
            <person name="Han J."/>
            <person name="Copeland A."/>
            <person name="Lindquist E."/>
            <person name="Barry K."/>
            <person name="Schmutz J."/>
            <person name="Baker S.E."/>
            <person name="Ciuffetti L.M."/>
            <person name="Grigoriev I.V."/>
            <person name="Zhong S."/>
            <person name="Turgeon B.G."/>
        </authorList>
    </citation>
    <scope>NUCLEOTIDE SEQUENCE [LARGE SCALE GENOMIC DNA]</scope>
    <source>
        <strain evidence="2 3">26-R-13</strain>
    </source>
</reference>
<dbReference type="EMBL" id="KI964627">
    <property type="protein sequence ID" value="EUC32682.1"/>
    <property type="molecule type" value="Genomic_DNA"/>
</dbReference>
<dbReference type="GeneID" id="19146081"/>
<feature type="compositionally biased region" description="Basic and acidic residues" evidence="1">
    <location>
        <begin position="88"/>
        <end position="105"/>
    </location>
</feature>
<evidence type="ECO:0000313" key="2">
    <source>
        <dbReference type="EMBL" id="EUC32682.1"/>
    </source>
</evidence>
<keyword evidence="3" id="KW-1185">Reference proteome</keyword>
<name>W6XZ10_COCC2</name>
<dbReference type="KEGG" id="bze:COCCADRAFT_26871"/>
<dbReference type="HOGENOM" id="CLU_2084443_0_0_1"/>